<comment type="caution">
    <text evidence="3">The sequence shown here is derived from an EMBL/GenBank/DDBJ whole genome shotgun (WGS) entry which is preliminary data.</text>
</comment>
<accession>A0ABD4L7C1</accession>
<dbReference type="Gene3D" id="2.180.10.10">
    <property type="entry name" value="RHS repeat-associated core"/>
    <property type="match status" value="1"/>
</dbReference>
<feature type="domain" description="DUF6531" evidence="1">
    <location>
        <begin position="201"/>
        <end position="275"/>
    </location>
</feature>
<dbReference type="InterPro" id="IPR050708">
    <property type="entry name" value="T6SS_VgrG/RHS"/>
</dbReference>
<dbReference type="PANTHER" id="PTHR32305:SF15">
    <property type="entry name" value="PROTEIN RHSA-RELATED"/>
    <property type="match status" value="1"/>
</dbReference>
<evidence type="ECO:0000259" key="2">
    <source>
        <dbReference type="Pfam" id="PF22178"/>
    </source>
</evidence>
<dbReference type="InterPro" id="IPR031325">
    <property type="entry name" value="RHS_repeat"/>
</dbReference>
<sequence length="584" mass="63848">TGAEQIWLHAQKDLELLTLNDRTETIRRDSHLAIERHRLGEIHGDDHLTVHGQRHTQVKGDDHLRVDQTRHEHYGTAQLVEAGEEVHHQAGTQVVVEAGAELTLAAGGSFIKLDGAGVTIVGSQVRINSGGSPGRGRGQAVVLPRLPGEATPETSEDVTLEPHQTPLLESEIVAATPLDLDAVDIADGLADRCSACAPAVGSPVNPLLGAKLLPAETDVALPAPRPFVFSRGYLSCNARIGVLGQGWSVPGEGLSLTLNDTACVIHDAQGRDITFGPLAPGQARHSPTEQLWLRRGGSLPEEAAEPTAAQDDVRWASVPELLRTDPERIVLSDASGLYYVFAPSVSAENGDSPSGKWQLIQERDRNGYATTYTWEADLLVRVEDSAGRHYRFDYDALLPERDADRGQRLMGVKLIQEHDGSAQDEWLVRYSYSPAGDLIAVRHRHGEVVREFEWQAHMLVAHRVPGGLEAHYSWDRHAPDGRVIGQQEAGGLARTYAYHPDHTRVTDSLGREERYHFVGAGPGQRWTAHTRADGSRIEFRYDRAGRQIASVDPLGRESELERDEAGQIIALSAPDGSRWAIARD</sequence>
<feature type="domain" description="Gp5/Type VI secretion system Vgr C-terminal trimerisation" evidence="2">
    <location>
        <begin position="2"/>
        <end position="85"/>
    </location>
</feature>
<dbReference type="Proteomes" id="UP000651738">
    <property type="component" value="Unassembled WGS sequence"/>
</dbReference>
<evidence type="ECO:0008006" key="5">
    <source>
        <dbReference type="Google" id="ProtNLM"/>
    </source>
</evidence>
<dbReference type="InterPro" id="IPR054030">
    <property type="entry name" value="Gp5_Vgr_C"/>
</dbReference>
<dbReference type="InterPro" id="IPR045351">
    <property type="entry name" value="DUF6531"/>
</dbReference>
<dbReference type="PANTHER" id="PTHR32305">
    <property type="match status" value="1"/>
</dbReference>
<dbReference type="AlphaFoldDB" id="A0ABD4L7C1"/>
<organism evidence="3 4">
    <name type="scientific">Bisbaumannia pacifica</name>
    <dbReference type="NCBI Taxonomy" id="77098"/>
    <lineage>
        <taxon>Bacteria</taxon>
        <taxon>Pseudomonadati</taxon>
        <taxon>Pseudomonadota</taxon>
        <taxon>Gammaproteobacteria</taxon>
        <taxon>Oceanospirillales</taxon>
        <taxon>Halomonadaceae</taxon>
        <taxon>Bisbaumannia</taxon>
    </lineage>
</organism>
<dbReference type="SUPFAM" id="SSF69349">
    <property type="entry name" value="Phage fibre proteins"/>
    <property type="match status" value="1"/>
</dbReference>
<evidence type="ECO:0000313" key="4">
    <source>
        <dbReference type="Proteomes" id="UP000651738"/>
    </source>
</evidence>
<gene>
    <name evidence="3" type="ORF">I7V36_18015</name>
</gene>
<dbReference type="EMBL" id="JAEDAF010000038">
    <property type="protein sequence ID" value="MBH8582001.1"/>
    <property type="molecule type" value="Genomic_DNA"/>
</dbReference>
<dbReference type="InterPro" id="IPR006530">
    <property type="entry name" value="YD"/>
</dbReference>
<name>A0ABD4L7C1_9GAMM</name>
<evidence type="ECO:0000259" key="1">
    <source>
        <dbReference type="Pfam" id="PF20148"/>
    </source>
</evidence>
<evidence type="ECO:0000313" key="3">
    <source>
        <dbReference type="EMBL" id="MBH8582001.1"/>
    </source>
</evidence>
<feature type="non-terminal residue" evidence="3">
    <location>
        <position position="1"/>
    </location>
</feature>
<proteinExistence type="predicted"/>
<dbReference type="Pfam" id="PF22178">
    <property type="entry name" value="Gp5_trimer_C"/>
    <property type="match status" value="1"/>
</dbReference>
<dbReference type="Pfam" id="PF05593">
    <property type="entry name" value="RHS_repeat"/>
    <property type="match status" value="1"/>
</dbReference>
<dbReference type="RefSeq" id="WP_232341220.1">
    <property type="nucleotide sequence ID" value="NZ_JAEDAF010000038.1"/>
</dbReference>
<feature type="non-terminal residue" evidence="3">
    <location>
        <position position="584"/>
    </location>
</feature>
<protein>
    <recommendedName>
        <fullName evidence="5">Type VI secretion system secreted protein VgrG</fullName>
    </recommendedName>
</protein>
<dbReference type="Pfam" id="PF20148">
    <property type="entry name" value="DUF6531"/>
    <property type="match status" value="1"/>
</dbReference>
<dbReference type="NCBIfam" id="TIGR01643">
    <property type="entry name" value="YD_repeat_2x"/>
    <property type="match status" value="1"/>
</dbReference>
<reference evidence="3 4" key="1">
    <citation type="submission" date="2020-12" db="EMBL/GenBank/DDBJ databases">
        <title>Draft genome sequence of Halomonas pacifica strain CARE-V15.</title>
        <authorList>
            <person name="Vignesh N."/>
            <person name="Thabitha A."/>
            <person name="Saravanan R."/>
            <person name="Manigandan V."/>
        </authorList>
    </citation>
    <scope>NUCLEOTIDE SEQUENCE [LARGE SCALE GENOMIC DNA]</scope>
    <source>
        <strain evidence="3 4">CARE-V15</strain>
    </source>
</reference>